<gene>
    <name evidence="7" type="ORF">MICPUCDRAFT_34641</name>
</gene>
<dbReference type="RefSeq" id="XP_003060696.1">
    <property type="nucleotide sequence ID" value="XM_003060650.1"/>
</dbReference>
<sequence length="561" mass="62292">MAEVKVDVADAGDWFGGGHLMKQHWPLNLGCWEVGPHYPFDNGPNGINTLVSTHWVTSGGLAVLCDPDTPYLHVGLNAPQSTLWDKLVSNRSFGVGIQNATRVTLPFSVGMCALSDVRAAAEAALGTLPRPSGPPPAEVIRAPIWTTWARYKQHVDQRKTLEFAREILENKLPGSVMEIDDKWQVGYGELDFDPVKFPDPKRMVDELHAMGFKVTLWVMPFIEEDTEAYREGSAAGYFVDSAHPHHPFDVVNGLKPGFFKWWNAPPVVALDVTNPDAVDWFVSRLRSLQDRHGVDGFKFDAGEPCFLPRKFETHLPLTHPSEYTRAWVHNVAAKFDLAEVRTGHHTTGTALLTRMGDRFSEWGVGNGLRSIIPTLLTSGVMGYPFCLPDMIGGNAYFGRHPDRELLVRWAQANALMPAMQFSIAPWDVSADVAELCAECLQLREHVVEALIDLTHDAVATLNPMCRPMWWLDPTDAQTYRIDDQFAIGDDLIVAPVVTKGATTRNVYLTAGEWVEAGDIHGEVFAGGRWIVEMAAPLSKLPCFVRRGSDAHALSGRRRRSK</sequence>
<feature type="domain" description="Glycosyl hydrolase family 31 C-terminal" evidence="6">
    <location>
        <begin position="462"/>
        <end position="548"/>
    </location>
</feature>
<evidence type="ECO:0000256" key="1">
    <source>
        <dbReference type="ARBA" id="ARBA00007806"/>
    </source>
</evidence>
<dbReference type="InterPro" id="IPR050985">
    <property type="entry name" value="Alpha-glycosidase_related"/>
</dbReference>
<dbReference type="KEGG" id="mpp:MICPUCDRAFT_34641"/>
<dbReference type="InterPro" id="IPR017853">
    <property type="entry name" value="GH"/>
</dbReference>
<evidence type="ECO:0000259" key="5">
    <source>
        <dbReference type="Pfam" id="PF01055"/>
    </source>
</evidence>
<keyword evidence="3 4" id="KW-0326">Glycosidase</keyword>
<dbReference type="Gene3D" id="3.20.20.80">
    <property type="entry name" value="Glycosidases"/>
    <property type="match status" value="1"/>
</dbReference>
<dbReference type="SMR" id="C1MXI0"/>
<organism evidence="8">
    <name type="scientific">Micromonas pusilla (strain CCMP1545)</name>
    <name type="common">Picoplanktonic green alga</name>
    <dbReference type="NCBI Taxonomy" id="564608"/>
    <lineage>
        <taxon>Eukaryota</taxon>
        <taxon>Viridiplantae</taxon>
        <taxon>Chlorophyta</taxon>
        <taxon>Mamiellophyceae</taxon>
        <taxon>Mamiellales</taxon>
        <taxon>Mamiellaceae</taxon>
        <taxon>Micromonas</taxon>
    </lineage>
</organism>
<dbReference type="GO" id="GO:0005975">
    <property type="term" value="P:carbohydrate metabolic process"/>
    <property type="evidence" value="ECO:0007669"/>
    <property type="project" value="InterPro"/>
</dbReference>
<keyword evidence="8" id="KW-1185">Reference proteome</keyword>
<proteinExistence type="inferred from homology"/>
<dbReference type="eggNOG" id="KOG1065">
    <property type="taxonomic scope" value="Eukaryota"/>
</dbReference>
<evidence type="ECO:0000313" key="7">
    <source>
        <dbReference type="EMBL" id="EEH55465.1"/>
    </source>
</evidence>
<evidence type="ECO:0000256" key="2">
    <source>
        <dbReference type="ARBA" id="ARBA00022801"/>
    </source>
</evidence>
<comment type="similarity">
    <text evidence="1 4">Belongs to the glycosyl hydrolase 31 family.</text>
</comment>
<dbReference type="InterPro" id="IPR048395">
    <property type="entry name" value="Glyco_hydro_31_C"/>
</dbReference>
<dbReference type="OrthoDB" id="10070917at2759"/>
<dbReference type="EMBL" id="GG663742">
    <property type="protein sequence ID" value="EEH55465.1"/>
    <property type="molecule type" value="Genomic_DNA"/>
</dbReference>
<dbReference type="GO" id="GO:0004553">
    <property type="term" value="F:hydrolase activity, hydrolyzing O-glycosyl compounds"/>
    <property type="evidence" value="ECO:0007669"/>
    <property type="project" value="InterPro"/>
</dbReference>
<dbReference type="InterPro" id="IPR000322">
    <property type="entry name" value="Glyco_hydro_31_TIM"/>
</dbReference>
<dbReference type="SUPFAM" id="SSF51445">
    <property type="entry name" value="(Trans)glycosidases"/>
    <property type="match status" value="1"/>
</dbReference>
<name>C1MXI0_MICPC</name>
<dbReference type="GeneID" id="9685838"/>
<dbReference type="InterPro" id="IPR013780">
    <property type="entry name" value="Glyco_hydro_b"/>
</dbReference>
<dbReference type="AlphaFoldDB" id="C1MXI0"/>
<dbReference type="PANTHER" id="PTHR43053:SF4">
    <property type="entry name" value="MYOGENESIS-REGULATING GLYCOSIDASE"/>
    <property type="match status" value="1"/>
</dbReference>
<dbReference type="Proteomes" id="UP000001876">
    <property type="component" value="Unassembled WGS sequence"/>
</dbReference>
<protein>
    <submittedName>
        <fullName evidence="7">Glycoside hydrolase family 31 protein</fullName>
    </submittedName>
</protein>
<evidence type="ECO:0000259" key="6">
    <source>
        <dbReference type="Pfam" id="PF21365"/>
    </source>
</evidence>
<dbReference type="Gene3D" id="2.60.40.1180">
    <property type="entry name" value="Golgi alpha-mannosidase II"/>
    <property type="match status" value="1"/>
</dbReference>
<dbReference type="Pfam" id="PF01055">
    <property type="entry name" value="Glyco_hydro_31_2nd"/>
    <property type="match status" value="1"/>
</dbReference>
<dbReference type="CDD" id="cd06592">
    <property type="entry name" value="GH31_NET37"/>
    <property type="match status" value="1"/>
</dbReference>
<feature type="domain" description="Glycoside hydrolase family 31 TIM barrel" evidence="5">
    <location>
        <begin position="149"/>
        <end position="446"/>
    </location>
</feature>
<dbReference type="Pfam" id="PF21365">
    <property type="entry name" value="Glyco_hydro_31_3rd"/>
    <property type="match status" value="1"/>
</dbReference>
<dbReference type="PANTHER" id="PTHR43053">
    <property type="entry name" value="GLYCOSIDASE FAMILY 31"/>
    <property type="match status" value="1"/>
</dbReference>
<keyword evidence="2 4" id="KW-0378">Hydrolase</keyword>
<accession>C1MXI0</accession>
<dbReference type="SUPFAM" id="SSF51011">
    <property type="entry name" value="Glycosyl hydrolase domain"/>
    <property type="match status" value="1"/>
</dbReference>
<evidence type="ECO:0000313" key="8">
    <source>
        <dbReference type="Proteomes" id="UP000001876"/>
    </source>
</evidence>
<dbReference type="STRING" id="564608.C1MXI0"/>
<evidence type="ECO:0000256" key="4">
    <source>
        <dbReference type="RuleBase" id="RU361185"/>
    </source>
</evidence>
<reference evidence="7 8" key="1">
    <citation type="journal article" date="2009" name="Science">
        <title>Green evolution and dynamic adaptations revealed by genomes of the marine picoeukaryotes Micromonas.</title>
        <authorList>
            <person name="Worden A.Z."/>
            <person name="Lee J.H."/>
            <person name="Mock T."/>
            <person name="Rouze P."/>
            <person name="Simmons M.P."/>
            <person name="Aerts A.L."/>
            <person name="Allen A.E."/>
            <person name="Cuvelier M.L."/>
            <person name="Derelle E."/>
            <person name="Everett M.V."/>
            <person name="Foulon E."/>
            <person name="Grimwood J."/>
            <person name="Gundlach H."/>
            <person name="Henrissat B."/>
            <person name="Napoli C."/>
            <person name="McDonald S.M."/>
            <person name="Parker M.S."/>
            <person name="Rombauts S."/>
            <person name="Salamov A."/>
            <person name="Von Dassow P."/>
            <person name="Badger J.H."/>
            <person name="Coutinho P.M."/>
            <person name="Demir E."/>
            <person name="Dubchak I."/>
            <person name="Gentemann C."/>
            <person name="Eikrem W."/>
            <person name="Gready J.E."/>
            <person name="John U."/>
            <person name="Lanier W."/>
            <person name="Lindquist E.A."/>
            <person name="Lucas S."/>
            <person name="Mayer K.F."/>
            <person name="Moreau H."/>
            <person name="Not F."/>
            <person name="Otillar R."/>
            <person name="Panaud O."/>
            <person name="Pangilinan J."/>
            <person name="Paulsen I."/>
            <person name="Piegu B."/>
            <person name="Poliakov A."/>
            <person name="Robbens S."/>
            <person name="Schmutz J."/>
            <person name="Toulza E."/>
            <person name="Wyss T."/>
            <person name="Zelensky A."/>
            <person name="Zhou K."/>
            <person name="Armbrust E.V."/>
            <person name="Bhattacharya D."/>
            <person name="Goodenough U.W."/>
            <person name="Van de Peer Y."/>
            <person name="Grigoriev I.V."/>
        </authorList>
    </citation>
    <scope>NUCLEOTIDE SEQUENCE [LARGE SCALE GENOMIC DNA]</scope>
    <source>
        <strain evidence="7 8">CCMP1545</strain>
    </source>
</reference>
<evidence type="ECO:0000256" key="3">
    <source>
        <dbReference type="ARBA" id="ARBA00023295"/>
    </source>
</evidence>